<evidence type="ECO:0000313" key="1">
    <source>
        <dbReference type="EMBL" id="SMC27166.1"/>
    </source>
</evidence>
<dbReference type="Pfam" id="PF25857">
    <property type="entry name" value="DUF7957"/>
    <property type="match status" value="1"/>
</dbReference>
<dbReference type="AlphaFoldDB" id="A0A1W1XTF2"/>
<dbReference type="InterPro" id="IPR058263">
    <property type="entry name" value="DUF7957"/>
</dbReference>
<proteinExistence type="predicted"/>
<dbReference type="STRING" id="1121291.SAMN02745134_03075"/>
<gene>
    <name evidence="1" type="ORF">SAMN02745134_03075</name>
</gene>
<dbReference type="RefSeq" id="WP_084116965.1">
    <property type="nucleotide sequence ID" value="NZ_FWXH01000016.1"/>
</dbReference>
<dbReference type="EMBL" id="FWXH01000016">
    <property type="protein sequence ID" value="SMC27166.1"/>
    <property type="molecule type" value="Genomic_DNA"/>
</dbReference>
<reference evidence="1 2" key="1">
    <citation type="submission" date="2017-04" db="EMBL/GenBank/DDBJ databases">
        <authorList>
            <person name="Afonso C.L."/>
            <person name="Miller P.J."/>
            <person name="Scott M.A."/>
            <person name="Spackman E."/>
            <person name="Goraichik I."/>
            <person name="Dimitrov K.M."/>
            <person name="Suarez D.L."/>
            <person name="Swayne D.E."/>
        </authorList>
    </citation>
    <scope>NUCLEOTIDE SEQUENCE [LARGE SCALE GENOMIC DNA]</scope>
    <source>
        <strain evidence="1 2">DSM 12555</strain>
    </source>
</reference>
<evidence type="ECO:0000313" key="2">
    <source>
        <dbReference type="Proteomes" id="UP000192468"/>
    </source>
</evidence>
<sequence>MITYTISDDTVLMVNNKQNDFRHNINRVVEIEGLLIVHTFDSIEKKGNIKMFEQPVNGVYAINASGVIEWNIKDIIHNEDMYTGILTDEKGNLVVNTFSGIAKIIDVKTKRIIGKLVTK</sequence>
<organism evidence="1 2">
    <name type="scientific">Clostridium acidisoli DSM 12555</name>
    <dbReference type="NCBI Taxonomy" id="1121291"/>
    <lineage>
        <taxon>Bacteria</taxon>
        <taxon>Bacillati</taxon>
        <taxon>Bacillota</taxon>
        <taxon>Clostridia</taxon>
        <taxon>Eubacteriales</taxon>
        <taxon>Clostridiaceae</taxon>
        <taxon>Clostridium</taxon>
    </lineage>
</organism>
<keyword evidence="2" id="KW-1185">Reference proteome</keyword>
<name>A0A1W1XTF2_9CLOT</name>
<accession>A0A1W1XTF2</accession>
<protein>
    <recommendedName>
        <fullName evidence="3">WG containing repeat-containing protein</fullName>
    </recommendedName>
</protein>
<dbReference type="Proteomes" id="UP000192468">
    <property type="component" value="Unassembled WGS sequence"/>
</dbReference>
<evidence type="ECO:0008006" key="3">
    <source>
        <dbReference type="Google" id="ProtNLM"/>
    </source>
</evidence>